<reference evidence="3" key="1">
    <citation type="journal article" date="2019" name="Int. J. Syst. Evol. Microbiol.">
        <title>The Global Catalogue of Microorganisms (GCM) 10K type strain sequencing project: providing services to taxonomists for standard genome sequencing and annotation.</title>
        <authorList>
            <consortium name="The Broad Institute Genomics Platform"/>
            <consortium name="The Broad Institute Genome Sequencing Center for Infectious Disease"/>
            <person name="Wu L."/>
            <person name="Ma J."/>
        </authorList>
    </citation>
    <scope>NUCLEOTIDE SEQUENCE [LARGE SCALE GENOMIC DNA]</scope>
    <source>
        <strain evidence="3">JCM 11574</strain>
    </source>
</reference>
<gene>
    <name evidence="2" type="ORF">GCM10010521_52810</name>
</gene>
<evidence type="ECO:0000313" key="3">
    <source>
        <dbReference type="Proteomes" id="UP001500893"/>
    </source>
</evidence>
<organism evidence="2 3">
    <name type="scientific">Streptomyces rameus</name>
    <dbReference type="NCBI Taxonomy" id="68261"/>
    <lineage>
        <taxon>Bacteria</taxon>
        <taxon>Bacillati</taxon>
        <taxon>Actinomycetota</taxon>
        <taxon>Actinomycetes</taxon>
        <taxon>Kitasatosporales</taxon>
        <taxon>Streptomycetaceae</taxon>
        <taxon>Streptomyces</taxon>
    </lineage>
</organism>
<feature type="compositionally biased region" description="Acidic residues" evidence="1">
    <location>
        <begin position="1"/>
        <end position="28"/>
    </location>
</feature>
<evidence type="ECO:0000256" key="1">
    <source>
        <dbReference type="SAM" id="MobiDB-lite"/>
    </source>
</evidence>
<feature type="compositionally biased region" description="Acidic residues" evidence="1">
    <location>
        <begin position="36"/>
        <end position="45"/>
    </location>
</feature>
<proteinExistence type="predicted"/>
<protein>
    <submittedName>
        <fullName evidence="2">Uncharacterized protein</fullName>
    </submittedName>
</protein>
<feature type="region of interest" description="Disordered" evidence="1">
    <location>
        <begin position="1"/>
        <end position="45"/>
    </location>
</feature>
<keyword evidence="3" id="KW-1185">Reference proteome</keyword>
<sequence>MELDEDEDDVVEDEGVAEDAFESDDEPAGFDAGALLDEEPRESLR</sequence>
<dbReference type="Proteomes" id="UP001500893">
    <property type="component" value="Unassembled WGS sequence"/>
</dbReference>
<name>A0ABP6NVZ3_9ACTN</name>
<accession>A0ABP6NVZ3</accession>
<comment type="caution">
    <text evidence="2">The sequence shown here is derived from an EMBL/GenBank/DDBJ whole genome shotgun (WGS) entry which is preliminary data.</text>
</comment>
<evidence type="ECO:0000313" key="2">
    <source>
        <dbReference type="EMBL" id="GAA3158202.1"/>
    </source>
</evidence>
<dbReference type="EMBL" id="BAAAVM010000091">
    <property type="protein sequence ID" value="GAA3158202.1"/>
    <property type="molecule type" value="Genomic_DNA"/>
</dbReference>